<dbReference type="Proteomes" id="UP000499080">
    <property type="component" value="Unassembled WGS sequence"/>
</dbReference>
<feature type="region of interest" description="Disordered" evidence="1">
    <location>
        <begin position="102"/>
        <end position="133"/>
    </location>
</feature>
<accession>A0A4Y2I6V7</accession>
<protein>
    <submittedName>
        <fullName evidence="2">Uncharacterized protein</fullName>
    </submittedName>
</protein>
<feature type="region of interest" description="Disordered" evidence="1">
    <location>
        <begin position="1"/>
        <end position="34"/>
    </location>
</feature>
<name>A0A4Y2I6V7_ARAVE</name>
<evidence type="ECO:0000313" key="2">
    <source>
        <dbReference type="EMBL" id="GBM72999.1"/>
    </source>
</evidence>
<feature type="compositionally biased region" description="Polar residues" evidence="1">
    <location>
        <begin position="62"/>
        <end position="72"/>
    </location>
</feature>
<comment type="caution">
    <text evidence="2">The sequence shown here is derived from an EMBL/GenBank/DDBJ whole genome shotgun (WGS) entry which is preliminary data.</text>
</comment>
<dbReference type="EMBL" id="BGPR01002412">
    <property type="protein sequence ID" value="GBM72999.1"/>
    <property type="molecule type" value="Genomic_DNA"/>
</dbReference>
<keyword evidence="3" id="KW-1185">Reference proteome</keyword>
<evidence type="ECO:0000256" key="1">
    <source>
        <dbReference type="SAM" id="MobiDB-lite"/>
    </source>
</evidence>
<reference evidence="2 3" key="1">
    <citation type="journal article" date="2019" name="Sci. Rep.">
        <title>Orb-weaving spider Araneus ventricosus genome elucidates the spidroin gene catalogue.</title>
        <authorList>
            <person name="Kono N."/>
            <person name="Nakamura H."/>
            <person name="Ohtoshi R."/>
            <person name="Moran D.A.P."/>
            <person name="Shinohara A."/>
            <person name="Yoshida Y."/>
            <person name="Fujiwara M."/>
            <person name="Mori M."/>
            <person name="Tomita M."/>
            <person name="Arakawa K."/>
        </authorList>
    </citation>
    <scope>NUCLEOTIDE SEQUENCE [LARGE SCALE GENOMIC DNA]</scope>
</reference>
<dbReference type="AlphaFoldDB" id="A0A4Y2I6V7"/>
<gene>
    <name evidence="2" type="ORF">AVEN_35108_1</name>
</gene>
<feature type="compositionally biased region" description="Polar residues" evidence="1">
    <location>
        <begin position="12"/>
        <end position="28"/>
    </location>
</feature>
<proteinExistence type="predicted"/>
<feature type="region of interest" description="Disordered" evidence="1">
    <location>
        <begin position="51"/>
        <end position="74"/>
    </location>
</feature>
<organism evidence="2 3">
    <name type="scientific">Araneus ventricosus</name>
    <name type="common">Orbweaver spider</name>
    <name type="synonym">Epeira ventricosa</name>
    <dbReference type="NCBI Taxonomy" id="182803"/>
    <lineage>
        <taxon>Eukaryota</taxon>
        <taxon>Metazoa</taxon>
        <taxon>Ecdysozoa</taxon>
        <taxon>Arthropoda</taxon>
        <taxon>Chelicerata</taxon>
        <taxon>Arachnida</taxon>
        <taxon>Araneae</taxon>
        <taxon>Araneomorphae</taxon>
        <taxon>Entelegynae</taxon>
        <taxon>Araneoidea</taxon>
        <taxon>Araneidae</taxon>
        <taxon>Araneus</taxon>
    </lineage>
</organism>
<evidence type="ECO:0000313" key="3">
    <source>
        <dbReference type="Proteomes" id="UP000499080"/>
    </source>
</evidence>
<sequence length="178" mass="19450">MHKDAYAGALSKFSSTTARTPASESPENTPEKPRCPFLSYFSILLSSGTRPLSQAEAPPTSPLTSVAAQEQRSPPGLFVKRKNCVCSPATILPQKLRIPAESQRARPSLLPSQNLSVPDRRQTKNFGHRPQTGEKHHYFQFKGQLEGGKAEFLQCARTESQGGLVFPGNSSPARVNNF</sequence>